<evidence type="ECO:0000256" key="4">
    <source>
        <dbReference type="ARBA" id="ARBA00009386"/>
    </source>
</evidence>
<evidence type="ECO:0000313" key="13">
    <source>
        <dbReference type="Proteomes" id="UP000822688"/>
    </source>
</evidence>
<evidence type="ECO:0000256" key="2">
    <source>
        <dbReference type="ARBA" id="ARBA00004477"/>
    </source>
</evidence>
<evidence type="ECO:0000256" key="5">
    <source>
        <dbReference type="ARBA" id="ARBA00011157"/>
    </source>
</evidence>
<dbReference type="PANTHER" id="PTHR10705:SF0">
    <property type="entry name" value="DOLICHYL-DIPHOSPHOOLIGOSACCHARIDE--PROTEIN GLYCOSYLTRANSFERASE SUBUNIT DAD1"/>
    <property type="match status" value="1"/>
</dbReference>
<comment type="similarity">
    <text evidence="4 11">Belongs to the DAD/OST2 family.</text>
</comment>
<comment type="subcellular location">
    <subcellularLocation>
        <location evidence="2 11">Endoplasmic reticulum membrane</location>
        <topology evidence="2 11">Multi-pass membrane protein</topology>
    </subcellularLocation>
</comment>
<keyword evidence="13" id="KW-1185">Reference proteome</keyword>
<comment type="function">
    <text evidence="1 11">Subunit of the oligosaccharyl transferase (OST) complex that catalyzes the initial transfer of a defined glycan (Glc(3)Man(9)GlcNAc(2) in eukaryotes) from the lipid carrier dolichol-pyrophosphate to an asparagine residue within an Asn-X-Ser/Thr consensus motif in nascent polypeptide chains, the first step in protein N-glycosylation. N-glycosylation occurs cotranslationally and the complex associates with the Sec61 complex at the channel-forming translocon complex that mediates protein translocation across the endoplasmic reticulum (ER). All subunits are required for a maximal enzyme activity.</text>
</comment>
<evidence type="ECO:0000313" key="12">
    <source>
        <dbReference type="EMBL" id="KAG0591496.1"/>
    </source>
</evidence>
<keyword evidence="9 11" id="KW-1133">Transmembrane helix</keyword>
<evidence type="ECO:0000256" key="6">
    <source>
        <dbReference type="ARBA" id="ARBA00022692"/>
    </source>
</evidence>
<comment type="pathway">
    <text evidence="3 11">Protein modification; protein glycosylation.</text>
</comment>
<keyword evidence="10 11" id="KW-0472">Membrane</keyword>
<feature type="transmembrane region" description="Helical" evidence="11">
    <location>
        <begin position="45"/>
        <end position="64"/>
    </location>
</feature>
<evidence type="ECO:0000256" key="10">
    <source>
        <dbReference type="ARBA" id="ARBA00023136"/>
    </source>
</evidence>
<evidence type="ECO:0000256" key="7">
    <source>
        <dbReference type="ARBA" id="ARBA00022703"/>
    </source>
</evidence>
<comment type="subunit">
    <text evidence="5 11">Component of the oligosaccharyltransferase (OST) complex.</text>
</comment>
<dbReference type="Pfam" id="PF02109">
    <property type="entry name" value="DAD"/>
    <property type="match status" value="1"/>
</dbReference>
<accession>A0A8T0J8D1</accession>
<evidence type="ECO:0000256" key="1">
    <source>
        <dbReference type="ARBA" id="ARBA00002791"/>
    </source>
</evidence>
<sequence>MVYMEIVVTFLFDAFLLGVLSCIGTLYLEVTPATKEFQNLPPERALVDFALLNLVLHLVIMNLWS</sequence>
<dbReference type="InterPro" id="IPR003038">
    <property type="entry name" value="DAD/Ost2"/>
</dbReference>
<organism evidence="12 13">
    <name type="scientific">Ceratodon purpureus</name>
    <name type="common">Fire moss</name>
    <name type="synonym">Dicranum purpureum</name>
    <dbReference type="NCBI Taxonomy" id="3225"/>
    <lineage>
        <taxon>Eukaryota</taxon>
        <taxon>Viridiplantae</taxon>
        <taxon>Streptophyta</taxon>
        <taxon>Embryophyta</taxon>
        <taxon>Bryophyta</taxon>
        <taxon>Bryophytina</taxon>
        <taxon>Bryopsida</taxon>
        <taxon>Dicranidae</taxon>
        <taxon>Pseudoditrichales</taxon>
        <taxon>Ditrichaceae</taxon>
        <taxon>Ceratodon</taxon>
    </lineage>
</organism>
<keyword evidence="6 11" id="KW-0812">Transmembrane</keyword>
<evidence type="ECO:0000256" key="3">
    <source>
        <dbReference type="ARBA" id="ARBA00004922"/>
    </source>
</evidence>
<keyword evidence="7" id="KW-0053">Apoptosis</keyword>
<protein>
    <recommendedName>
        <fullName evidence="11">Dolichyl-diphosphooligosaccharide--protein glycosyltransferase subunit DAD1</fullName>
        <shortName evidence="11">Oligosaccharyl transferase subunit DAD1</shortName>
    </recommendedName>
</protein>
<gene>
    <name evidence="12" type="ORF">KC19_1G179400</name>
</gene>
<evidence type="ECO:0000256" key="9">
    <source>
        <dbReference type="ARBA" id="ARBA00022989"/>
    </source>
</evidence>
<keyword evidence="8 11" id="KW-0256">Endoplasmic reticulum</keyword>
<name>A0A8T0J8D1_CERPU</name>
<proteinExistence type="inferred from homology"/>
<dbReference type="PANTHER" id="PTHR10705">
    <property type="entry name" value="DOLICHYL-DIPHOSPHOOLIGOSACCHARIDE--PROTEIN GLYCOSYLTRANSFERASE SUBUNIT DAD1"/>
    <property type="match status" value="1"/>
</dbReference>
<evidence type="ECO:0000256" key="8">
    <source>
        <dbReference type="ARBA" id="ARBA00022824"/>
    </source>
</evidence>
<evidence type="ECO:0000256" key="11">
    <source>
        <dbReference type="RuleBase" id="RU361136"/>
    </source>
</evidence>
<dbReference type="EMBL" id="CM026421">
    <property type="protein sequence ID" value="KAG0591496.1"/>
    <property type="molecule type" value="Genomic_DNA"/>
</dbReference>
<dbReference type="GO" id="GO:0008250">
    <property type="term" value="C:oligosaccharyltransferase complex"/>
    <property type="evidence" value="ECO:0007669"/>
    <property type="project" value="InterPro"/>
</dbReference>
<comment type="caution">
    <text evidence="11">Lacks conserved residue(s) required for the propagation of feature annotation.</text>
</comment>
<dbReference type="AlphaFoldDB" id="A0A8T0J8D1"/>
<comment type="caution">
    <text evidence="12">The sequence shown here is derived from an EMBL/GenBank/DDBJ whole genome shotgun (WGS) entry which is preliminary data.</text>
</comment>
<dbReference type="Proteomes" id="UP000822688">
    <property type="component" value="Chromosome 1"/>
</dbReference>
<reference evidence="12" key="1">
    <citation type="submission" date="2020-06" db="EMBL/GenBank/DDBJ databases">
        <title>WGS assembly of Ceratodon purpureus strain R40.</title>
        <authorList>
            <person name="Carey S.B."/>
            <person name="Jenkins J."/>
            <person name="Shu S."/>
            <person name="Lovell J.T."/>
            <person name="Sreedasyam A."/>
            <person name="Maumus F."/>
            <person name="Tiley G.P."/>
            <person name="Fernandez-Pozo N."/>
            <person name="Barry K."/>
            <person name="Chen C."/>
            <person name="Wang M."/>
            <person name="Lipzen A."/>
            <person name="Daum C."/>
            <person name="Saski C.A."/>
            <person name="Payton A.C."/>
            <person name="Mcbreen J.C."/>
            <person name="Conrad R.E."/>
            <person name="Kollar L.M."/>
            <person name="Olsson S."/>
            <person name="Huttunen S."/>
            <person name="Landis J.B."/>
            <person name="Wickett N.J."/>
            <person name="Johnson M.G."/>
            <person name="Rensing S.A."/>
            <person name="Grimwood J."/>
            <person name="Schmutz J."/>
            <person name="Mcdaniel S.F."/>
        </authorList>
    </citation>
    <scope>NUCLEOTIDE SEQUENCE</scope>
    <source>
        <strain evidence="12">R40</strain>
    </source>
</reference>
<dbReference type="GO" id="GO:0006487">
    <property type="term" value="P:protein N-linked glycosylation"/>
    <property type="evidence" value="ECO:0007669"/>
    <property type="project" value="TreeGrafter"/>
</dbReference>